<dbReference type="OrthoDB" id="6366876at2"/>
<dbReference type="RefSeq" id="WP_095617093.1">
    <property type="nucleotide sequence ID" value="NZ_NSKD01000002.1"/>
</dbReference>
<dbReference type="EMBL" id="NSKD01000002">
    <property type="protein sequence ID" value="PAU81371.1"/>
    <property type="molecule type" value="Genomic_DNA"/>
</dbReference>
<proteinExistence type="predicted"/>
<dbReference type="Pfam" id="PF20227">
    <property type="entry name" value="DUF6586"/>
    <property type="match status" value="1"/>
</dbReference>
<evidence type="ECO:0000313" key="1">
    <source>
        <dbReference type="EMBL" id="PAU81371.1"/>
    </source>
</evidence>
<name>A0A2A2F731_9GAMM</name>
<organism evidence="1 2">
    <name type="scientific">Halovibrio salipaludis</name>
    <dbReference type="NCBI Taxonomy" id="2032626"/>
    <lineage>
        <taxon>Bacteria</taxon>
        <taxon>Pseudomonadati</taxon>
        <taxon>Pseudomonadota</taxon>
        <taxon>Gammaproteobacteria</taxon>
        <taxon>Oceanospirillales</taxon>
        <taxon>Halomonadaceae</taxon>
        <taxon>Halovibrio</taxon>
    </lineage>
</organism>
<evidence type="ECO:0000313" key="2">
    <source>
        <dbReference type="Proteomes" id="UP000218896"/>
    </source>
</evidence>
<accession>A0A2A2F731</accession>
<dbReference type="Proteomes" id="UP000218896">
    <property type="component" value="Unassembled WGS sequence"/>
</dbReference>
<dbReference type="AlphaFoldDB" id="A0A2A2F731"/>
<dbReference type="InterPro" id="IPR046493">
    <property type="entry name" value="DUF6586"/>
</dbReference>
<protein>
    <submittedName>
        <fullName evidence="1">Uncharacterized protein</fullName>
    </submittedName>
</protein>
<gene>
    <name evidence="1" type="ORF">CK501_07455</name>
</gene>
<comment type="caution">
    <text evidence="1">The sequence shown here is derived from an EMBL/GenBank/DDBJ whole genome shotgun (WGS) entry which is preliminary data.</text>
</comment>
<reference evidence="1 2" key="1">
    <citation type="submission" date="2017-08" db="EMBL/GenBank/DDBJ databases">
        <title>Halovibrio sewagensis sp. nov., isolated from wastewater of high salinity.</title>
        <authorList>
            <person name="Dong X."/>
            <person name="Zhang G."/>
        </authorList>
    </citation>
    <scope>NUCLEOTIDE SEQUENCE [LARGE SCALE GENOMIC DNA]</scope>
    <source>
        <strain evidence="1 2">YL5-2</strain>
    </source>
</reference>
<sequence length="161" mass="17315">MADADRCSLIREKLTLAGQLVRLSEDSGSPKTVVTGEALLQGAVALLAEARGILLKLVAESASDEAGDVDSLATLRARVGDQPGEVQVLSAAAADGNSWWSRLEVLLTRQQEPGRRASRPRDEALIAVAAAGPDCSPDALRSLISDFRDYFETFVERHDQW</sequence>
<keyword evidence="2" id="KW-1185">Reference proteome</keyword>